<evidence type="ECO:0000256" key="1">
    <source>
        <dbReference type="SAM" id="Phobius"/>
    </source>
</evidence>
<comment type="caution">
    <text evidence="2">The sequence shown here is derived from an EMBL/GenBank/DDBJ whole genome shotgun (WGS) entry which is preliminary data.</text>
</comment>
<feature type="transmembrane region" description="Helical" evidence="1">
    <location>
        <begin position="590"/>
        <end position="612"/>
    </location>
</feature>
<proteinExistence type="predicted"/>
<name>A0AAD2DFM3_9CLOT</name>
<feature type="transmembrane region" description="Helical" evidence="1">
    <location>
        <begin position="327"/>
        <end position="358"/>
    </location>
</feature>
<reference evidence="2" key="1">
    <citation type="submission" date="2022-10" db="EMBL/GenBank/DDBJ databases">
        <authorList>
            <person name="Aires J."/>
            <person name="Mesa V."/>
        </authorList>
    </citation>
    <scope>NUCLEOTIDE SEQUENCE</scope>
    <source>
        <strain evidence="2">Clostridium neonatale JD116</strain>
    </source>
</reference>
<protein>
    <submittedName>
        <fullName evidence="2">Uncharacterized protein</fullName>
    </submittedName>
</protein>
<keyword evidence="1" id="KW-1133">Transmembrane helix</keyword>
<evidence type="ECO:0000313" key="2">
    <source>
        <dbReference type="EMBL" id="CAI3699617.1"/>
    </source>
</evidence>
<feature type="transmembrane region" description="Helical" evidence="1">
    <location>
        <begin position="515"/>
        <end position="536"/>
    </location>
</feature>
<keyword evidence="1" id="KW-0472">Membrane</keyword>
<feature type="transmembrane region" description="Helical" evidence="1">
    <location>
        <begin position="266"/>
        <end position="285"/>
    </location>
</feature>
<feature type="transmembrane region" description="Helical" evidence="1">
    <location>
        <begin position="412"/>
        <end position="430"/>
    </location>
</feature>
<accession>A0AAD2DFM3</accession>
<dbReference type="Proteomes" id="UP001189143">
    <property type="component" value="Unassembled WGS sequence"/>
</dbReference>
<feature type="transmembrane region" description="Helical" evidence="1">
    <location>
        <begin position="556"/>
        <end position="578"/>
    </location>
</feature>
<evidence type="ECO:0000313" key="3">
    <source>
        <dbReference type="Proteomes" id="UP001189143"/>
    </source>
</evidence>
<dbReference type="RefSeq" id="WP_317050762.1">
    <property type="nucleotide sequence ID" value="NZ_CAMRXF010000514.1"/>
</dbReference>
<dbReference type="AlphaFoldDB" id="A0AAD2DFM3"/>
<sequence>MKVKNINNRYFRFILLFSIIAFVVVAPLITLLLNSDTKKVIVPQVDVNPYEISSGDVITQEIVIDKGLKKVSLLVANGSRETNEGKIEISISQNNIVESQLFDISTIKDWSNIDLNINYSKFKSGAAIIKIKSLNTKLGKSVYFNFLKSDKLCDLPQAKLNGESIQGPLCITYEEYTNSADHQYRVTILIFIFISIFMLSYSMCKNTQDDSKEYVFIFTMILIAFIISFKYPTLTFKAEAWAESAVHFYKIASEESIIKNLIALEGGLYISLVSALVSIFSVKILSLGRNYILFIQLFSLIFASICCSIFCLKYFRKYFSDFSRVIFSLFIGVFLFDGDFNTFIGVSYLAIILIIGISLYNLEEISKTKYLFLCIFTAIICLSKMSYVTLFPTSIITLILFGNKLDKRKKNYFILISVFSFLEGILSLIIRKFNDISLIGGSNLGDISVPPVFELIEKTVYYFIQIMYSILIRKDNLNYPYIMNIFFLLILVFSVGLSVYWIHKKSKYDIYGKSILILYTLAFSQCGLSLISNASINSLDVINWNKNIIIYQNRHLMFSYIAMIFIFIIWGYILKDYISNNLISDISNKFINYAEIIVVVCVMVIYCNYYTLNSVSDFTNTELSHSDWKSYSKVLNNDSYCIRVAPEGLFLNRNSSIFSINNAINMYSDVNIDEVGDKSKGVIAIYANKYLYTNQLKNRKYIMTIYDSNNNKLAEVMQSNDEYRQYIGFIINEPIDNVAKVEFHYEDGEPAYLQNELYVAREV</sequence>
<keyword evidence="1" id="KW-0812">Transmembrane</keyword>
<feature type="transmembrane region" description="Helical" evidence="1">
    <location>
        <begin position="184"/>
        <end position="202"/>
    </location>
</feature>
<feature type="transmembrane region" description="Helical" evidence="1">
    <location>
        <begin position="481"/>
        <end position="503"/>
    </location>
</feature>
<feature type="transmembrane region" description="Helical" evidence="1">
    <location>
        <begin position="12"/>
        <end position="33"/>
    </location>
</feature>
<gene>
    <name evidence="2" type="ORF">CNEO2_90004</name>
</gene>
<organism evidence="2 3">
    <name type="scientific">Clostridium neonatale</name>
    <dbReference type="NCBI Taxonomy" id="137838"/>
    <lineage>
        <taxon>Bacteria</taxon>
        <taxon>Bacillati</taxon>
        <taxon>Bacillota</taxon>
        <taxon>Clostridia</taxon>
        <taxon>Eubacteriales</taxon>
        <taxon>Clostridiaceae</taxon>
        <taxon>Clostridium</taxon>
    </lineage>
</organism>
<feature type="transmembrane region" description="Helical" evidence="1">
    <location>
        <begin position="291"/>
        <end position="315"/>
    </location>
</feature>
<dbReference type="EMBL" id="CAMTCP010000303">
    <property type="protein sequence ID" value="CAI3699617.1"/>
    <property type="molecule type" value="Genomic_DNA"/>
</dbReference>
<feature type="transmembrane region" description="Helical" evidence="1">
    <location>
        <begin position="214"/>
        <end position="231"/>
    </location>
</feature>
<feature type="transmembrane region" description="Helical" evidence="1">
    <location>
        <begin position="370"/>
        <end position="400"/>
    </location>
</feature>